<dbReference type="InterPro" id="IPR046357">
    <property type="entry name" value="PPIase_dom_sf"/>
</dbReference>
<dbReference type="Gene3D" id="1.10.287.460">
    <property type="entry name" value="Peptidyl-prolyl cis-trans isomerase, FKBP-type, N-terminal domain"/>
    <property type="match status" value="1"/>
</dbReference>
<dbReference type="InterPro" id="IPR036944">
    <property type="entry name" value="PPIase_FKBP_N_sf"/>
</dbReference>
<evidence type="ECO:0000256" key="3">
    <source>
        <dbReference type="ARBA" id="ARBA00023110"/>
    </source>
</evidence>
<evidence type="ECO:0000313" key="9">
    <source>
        <dbReference type="EMBL" id="HEB95714.1"/>
    </source>
</evidence>
<organism evidence="9">
    <name type="scientific">Sedimenticola thiotaurini</name>
    <dbReference type="NCBI Taxonomy" id="1543721"/>
    <lineage>
        <taxon>Bacteria</taxon>
        <taxon>Pseudomonadati</taxon>
        <taxon>Pseudomonadota</taxon>
        <taxon>Gammaproteobacteria</taxon>
        <taxon>Chromatiales</taxon>
        <taxon>Sedimenticolaceae</taxon>
        <taxon>Sedimenticola</taxon>
    </lineage>
</organism>
<dbReference type="PROSITE" id="PS50059">
    <property type="entry name" value="FKBP_PPIASE"/>
    <property type="match status" value="1"/>
</dbReference>
<evidence type="ECO:0000256" key="6">
    <source>
        <dbReference type="RuleBase" id="RU003915"/>
    </source>
</evidence>
<keyword evidence="7" id="KW-0732">Signal</keyword>
<dbReference type="AlphaFoldDB" id="A0A831RMP2"/>
<dbReference type="EMBL" id="DRKP01000054">
    <property type="protein sequence ID" value="HEB95714.1"/>
    <property type="molecule type" value="Genomic_DNA"/>
</dbReference>
<protein>
    <recommendedName>
        <fullName evidence="6">Peptidyl-prolyl cis-trans isomerase</fullName>
        <ecNumber evidence="6">5.2.1.8</ecNumber>
    </recommendedName>
</protein>
<dbReference type="Pfam" id="PF01346">
    <property type="entry name" value="FKBP_N"/>
    <property type="match status" value="1"/>
</dbReference>
<feature type="signal peptide" evidence="7">
    <location>
        <begin position="1"/>
        <end position="23"/>
    </location>
</feature>
<comment type="similarity">
    <text evidence="2 6">Belongs to the FKBP-type PPIase family.</text>
</comment>
<evidence type="ECO:0000256" key="4">
    <source>
        <dbReference type="ARBA" id="ARBA00023235"/>
    </source>
</evidence>
<evidence type="ECO:0000256" key="2">
    <source>
        <dbReference type="ARBA" id="ARBA00006577"/>
    </source>
</evidence>
<dbReference type="Proteomes" id="UP000886251">
    <property type="component" value="Unassembled WGS sequence"/>
</dbReference>
<name>A0A831RMP2_9GAMM</name>
<evidence type="ECO:0000256" key="5">
    <source>
        <dbReference type="PROSITE-ProRule" id="PRU00277"/>
    </source>
</evidence>
<reference evidence="9" key="1">
    <citation type="journal article" date="2020" name="mSystems">
        <title>Genome- and Community-Level Interaction Insights into Carbon Utilization and Element Cycling Functions of Hydrothermarchaeota in Hydrothermal Sediment.</title>
        <authorList>
            <person name="Zhou Z."/>
            <person name="Liu Y."/>
            <person name="Xu W."/>
            <person name="Pan J."/>
            <person name="Luo Z.H."/>
            <person name="Li M."/>
        </authorList>
    </citation>
    <scope>NUCLEOTIDE SEQUENCE [LARGE SCALE GENOMIC DNA]</scope>
    <source>
        <strain evidence="9">HyVt-443</strain>
    </source>
</reference>
<dbReference type="GO" id="GO:0006457">
    <property type="term" value="P:protein folding"/>
    <property type="evidence" value="ECO:0007669"/>
    <property type="project" value="InterPro"/>
</dbReference>
<dbReference type="PANTHER" id="PTHR43811">
    <property type="entry name" value="FKBP-TYPE PEPTIDYL-PROLYL CIS-TRANS ISOMERASE FKPA"/>
    <property type="match status" value="1"/>
</dbReference>
<gene>
    <name evidence="9" type="ORF">ENI96_04700</name>
</gene>
<dbReference type="SUPFAM" id="SSF54534">
    <property type="entry name" value="FKBP-like"/>
    <property type="match status" value="1"/>
</dbReference>
<dbReference type="PANTHER" id="PTHR43811:SF19">
    <property type="entry name" value="39 KDA FK506-BINDING NUCLEAR PROTEIN"/>
    <property type="match status" value="1"/>
</dbReference>
<accession>A0A831RMP2</accession>
<evidence type="ECO:0000259" key="8">
    <source>
        <dbReference type="PROSITE" id="PS50059"/>
    </source>
</evidence>
<feature type="domain" description="PPIase FKBP-type" evidence="8">
    <location>
        <begin position="139"/>
        <end position="225"/>
    </location>
</feature>
<dbReference type="Gene3D" id="3.10.50.40">
    <property type="match status" value="1"/>
</dbReference>
<feature type="chain" id="PRO_5032879109" description="Peptidyl-prolyl cis-trans isomerase" evidence="7">
    <location>
        <begin position="24"/>
        <end position="228"/>
    </location>
</feature>
<proteinExistence type="inferred from homology"/>
<keyword evidence="4 5" id="KW-0413">Isomerase</keyword>
<keyword evidence="3 5" id="KW-0697">Rotamase</keyword>
<dbReference type="InterPro" id="IPR000774">
    <property type="entry name" value="PPIase_FKBP_N"/>
</dbReference>
<evidence type="ECO:0000256" key="7">
    <source>
        <dbReference type="SAM" id="SignalP"/>
    </source>
</evidence>
<dbReference type="EC" id="5.2.1.8" evidence="6"/>
<dbReference type="GO" id="GO:0003755">
    <property type="term" value="F:peptidyl-prolyl cis-trans isomerase activity"/>
    <property type="evidence" value="ECO:0007669"/>
    <property type="project" value="UniProtKB-UniRule"/>
</dbReference>
<dbReference type="InterPro" id="IPR001179">
    <property type="entry name" value="PPIase_FKBP_dom"/>
</dbReference>
<dbReference type="Pfam" id="PF00254">
    <property type="entry name" value="FKBP_C"/>
    <property type="match status" value="1"/>
</dbReference>
<comment type="caution">
    <text evidence="9">The sequence shown here is derived from an EMBL/GenBank/DDBJ whole genome shotgun (WGS) entry which is preliminary data.</text>
</comment>
<comment type="catalytic activity">
    <reaction evidence="1 5 6">
        <text>[protein]-peptidylproline (omega=180) = [protein]-peptidylproline (omega=0)</text>
        <dbReference type="Rhea" id="RHEA:16237"/>
        <dbReference type="Rhea" id="RHEA-COMP:10747"/>
        <dbReference type="Rhea" id="RHEA-COMP:10748"/>
        <dbReference type="ChEBI" id="CHEBI:83833"/>
        <dbReference type="ChEBI" id="CHEBI:83834"/>
        <dbReference type="EC" id="5.2.1.8"/>
    </reaction>
</comment>
<evidence type="ECO:0000256" key="1">
    <source>
        <dbReference type="ARBA" id="ARBA00000971"/>
    </source>
</evidence>
<sequence length="228" mass="24682">MNRIIRRALPLAALAVLPLAVQAAELDTQEKKFSYTLGYQFGQQMKQDGIKVDAAAFAAGIDDVLSGNDLQLSLDEMRAALKAGREALQKEQQQKEQAALAAGKAYREKNAGKEGVVTLPSGLQYKVLREGKGTPPAADAKVTVNYRGTLIDGTEFDSSYKRGKPTTFSLDRVIPGFREAITRMKPGAKWQVVMPPELAYGSKGAGTAIGPNETLLFEIELLPEEKGK</sequence>